<feature type="transmembrane region" description="Helical" evidence="1">
    <location>
        <begin position="251"/>
        <end position="268"/>
    </location>
</feature>
<feature type="transmembrane region" description="Helical" evidence="1">
    <location>
        <begin position="109"/>
        <end position="129"/>
    </location>
</feature>
<keyword evidence="1" id="KW-0472">Membrane</keyword>
<dbReference type="EMBL" id="JBHSWI010000001">
    <property type="protein sequence ID" value="MFC6645978.1"/>
    <property type="molecule type" value="Genomic_DNA"/>
</dbReference>
<dbReference type="RefSeq" id="WP_263369682.1">
    <property type="nucleotide sequence ID" value="NZ_JAGSYD010000001.1"/>
</dbReference>
<dbReference type="SUPFAM" id="SSF48452">
    <property type="entry name" value="TPR-like"/>
    <property type="match status" value="1"/>
</dbReference>
<feature type="transmembrane region" description="Helical" evidence="1">
    <location>
        <begin position="70"/>
        <end position="89"/>
    </location>
</feature>
<comment type="caution">
    <text evidence="2">The sequence shown here is derived from an EMBL/GenBank/DDBJ whole genome shotgun (WGS) entry which is preliminary data.</text>
</comment>
<dbReference type="Proteomes" id="UP001596391">
    <property type="component" value="Unassembled WGS sequence"/>
</dbReference>
<evidence type="ECO:0000256" key="1">
    <source>
        <dbReference type="SAM" id="Phobius"/>
    </source>
</evidence>
<gene>
    <name evidence="2" type="ORF">ACFQBQ_10380</name>
</gene>
<name>A0ABW1ZAA5_9BACT</name>
<proteinExistence type="predicted"/>
<evidence type="ECO:0000313" key="2">
    <source>
        <dbReference type="EMBL" id="MFC6645978.1"/>
    </source>
</evidence>
<organism evidence="2 3">
    <name type="scientific">Granulicella cerasi</name>
    <dbReference type="NCBI Taxonomy" id="741063"/>
    <lineage>
        <taxon>Bacteria</taxon>
        <taxon>Pseudomonadati</taxon>
        <taxon>Acidobacteriota</taxon>
        <taxon>Terriglobia</taxon>
        <taxon>Terriglobales</taxon>
        <taxon>Acidobacteriaceae</taxon>
        <taxon>Granulicella</taxon>
    </lineage>
</organism>
<evidence type="ECO:0008006" key="4">
    <source>
        <dbReference type="Google" id="ProtNLM"/>
    </source>
</evidence>
<evidence type="ECO:0000313" key="3">
    <source>
        <dbReference type="Proteomes" id="UP001596391"/>
    </source>
</evidence>
<feature type="transmembrane region" description="Helical" evidence="1">
    <location>
        <begin position="189"/>
        <end position="208"/>
    </location>
</feature>
<keyword evidence="1" id="KW-1133">Transmembrane helix</keyword>
<accession>A0ABW1ZAA5</accession>
<sequence length="711" mass="77997">MLLYAALAGLKTVTDFDLGWQIATGRYLWQHHAIPRVDIFAYTIPGAPWVYPQLSGLIFYGLFRLGGYTAISLLCCAATVATALCLSWRRGILAKVLAILAVPVLASEIMPRASLFTVLLVAVMGRLLIAHFQGRRVQLCWLPLLMLLWANLHPGFVAGLALIVAYGIVELCEFPFASSREAAHIRLRAAAPWLLCSLLAWMANPFGLGMLRVIARQQAAVSWQSVLLEEWQPLRFSQLTTQLGWREPQSALPWLLACAGILILGLLWKRQFGGAMLVLACCGALAQHRRMAGPAIVVICLIAGAALDALETSPWRYRKQVLVGMTASVTLLAAVRIFDVVMNRNSVREGQLTRFGVGASWFLPVKAVDFLLQHPATGHVFAPFSLGSYLIQRGVPVFADGRAVPFGQELLEEQQQLAATPLDAPLWQKAAQRYDITAVLLPLAHIDALGDAPLAADCVSSQWVPVYFDDSAILFERRAHLTAPALNCGTFSTLAEPEYDRIDAYQHTLNAAGIDLALQRRAEAQFLLDTSVRLSNVDDPARLLLQAQSALAADSAPVAEGFLRQALAVQPTDTGWFNLAQLLVTQQRFPEAVTALQRSIPLSQQPWLRYQTLAEVFLATQQPDSAMDALLKAEHVSPYANQQTPAAREFRAAQATDRARAALQRGDIPGALDAMRAAVRETADNSQRRQFLARICNEGHQPCTLQEEQAN</sequence>
<protein>
    <recommendedName>
        <fullName evidence="4">Tetratricopeptide repeat protein</fullName>
    </recommendedName>
</protein>
<keyword evidence="1" id="KW-0812">Transmembrane</keyword>
<dbReference type="Gene3D" id="1.25.40.10">
    <property type="entry name" value="Tetratricopeptide repeat domain"/>
    <property type="match status" value="1"/>
</dbReference>
<keyword evidence="3" id="KW-1185">Reference proteome</keyword>
<dbReference type="InterPro" id="IPR011990">
    <property type="entry name" value="TPR-like_helical_dom_sf"/>
</dbReference>
<reference evidence="3" key="1">
    <citation type="journal article" date="2019" name="Int. J. Syst. Evol. Microbiol.">
        <title>The Global Catalogue of Microorganisms (GCM) 10K type strain sequencing project: providing services to taxonomists for standard genome sequencing and annotation.</title>
        <authorList>
            <consortium name="The Broad Institute Genomics Platform"/>
            <consortium name="The Broad Institute Genome Sequencing Center for Infectious Disease"/>
            <person name="Wu L."/>
            <person name="Ma J."/>
        </authorList>
    </citation>
    <scope>NUCLEOTIDE SEQUENCE [LARGE SCALE GENOMIC DNA]</scope>
    <source>
        <strain evidence="3">CGMCC 1.16026</strain>
    </source>
</reference>
<feature type="transmembrane region" description="Helical" evidence="1">
    <location>
        <begin position="141"/>
        <end position="169"/>
    </location>
</feature>